<feature type="transmembrane region" description="Helical" evidence="1">
    <location>
        <begin position="241"/>
        <end position="262"/>
    </location>
</feature>
<evidence type="ECO:0000313" key="3">
    <source>
        <dbReference type="Proteomes" id="UP000000663"/>
    </source>
</evidence>
<dbReference type="GO" id="GO:0005886">
    <property type="term" value="C:plasma membrane"/>
    <property type="evidence" value="ECO:0007669"/>
    <property type="project" value="UniProtKB-SubCell"/>
</dbReference>
<dbReference type="GeneID" id="5143257"/>
<keyword evidence="1" id="KW-1133">Transmembrane helix</keyword>
<dbReference type="KEGG" id="rci:LRC127"/>
<dbReference type="GO" id="GO:0140359">
    <property type="term" value="F:ABC-type transporter activity"/>
    <property type="evidence" value="ECO:0007669"/>
    <property type="project" value="InterPro"/>
</dbReference>
<proteinExistence type="predicted"/>
<evidence type="ECO:0000256" key="1">
    <source>
        <dbReference type="SAM" id="Phobius"/>
    </source>
</evidence>
<name>Q0W8Y3_METAR</name>
<reference evidence="2 3" key="1">
    <citation type="journal article" date="2006" name="Science">
        <title>Genome of rice cluster I archaea -- the key methane producers in the rice rhizosphere.</title>
        <authorList>
            <person name="Erkel C."/>
            <person name="Kube M."/>
            <person name="Reinhardt R."/>
            <person name="Liesack W."/>
        </authorList>
    </citation>
    <scope>NUCLEOTIDE SEQUENCE [LARGE SCALE GENOMIC DNA]</scope>
    <source>
        <strain evidence="3">DSM 22066 / NBRC 105507 / MRE50</strain>
    </source>
</reference>
<evidence type="ECO:0008006" key="4">
    <source>
        <dbReference type="Google" id="ProtNLM"/>
    </source>
</evidence>
<dbReference type="Pfam" id="PF12679">
    <property type="entry name" value="ABC2_membrane_2"/>
    <property type="match status" value="1"/>
</dbReference>
<feature type="transmembrane region" description="Helical" evidence="1">
    <location>
        <begin position="63"/>
        <end position="87"/>
    </location>
</feature>
<keyword evidence="1" id="KW-0812">Transmembrane</keyword>
<evidence type="ECO:0000313" key="2">
    <source>
        <dbReference type="EMBL" id="CAJ35143.1"/>
    </source>
</evidence>
<sequence>MTAPSRLSATCYVAKNEFARVYYHPLTPVIILLLTFLAILNGAGGTAATIGGGHTEKGLYYCLGQTFMFTAVYCSVVAVFVGVISIAEERRNHSLNVLLSKPLYRQDLIVGKLLGLNVYMLFVIVYSLLLAAVALSLLYKMPADPADFLSRIAIYALIAMVYASLSLTIAMFIGAVIKDLLISTSLAVAYIFIDGYVGWTWLLPWLSNFSPKSAMCSLYISKAASLQSVSLTMGEWFDANLVNLFFFVAAIVLACLATMAIYTKGDIV</sequence>
<keyword evidence="1" id="KW-0472">Membrane</keyword>
<dbReference type="RefSeq" id="WP_012037344.1">
    <property type="nucleotide sequence ID" value="NC_009464.1"/>
</dbReference>
<feature type="transmembrane region" description="Helical" evidence="1">
    <location>
        <begin position="21"/>
        <end position="43"/>
    </location>
</feature>
<dbReference type="Proteomes" id="UP000000663">
    <property type="component" value="Chromosome"/>
</dbReference>
<organism evidence="2 3">
    <name type="scientific">Methanocella arvoryzae (strain DSM 22066 / NBRC 105507 / MRE50)</name>
    <dbReference type="NCBI Taxonomy" id="351160"/>
    <lineage>
        <taxon>Archaea</taxon>
        <taxon>Methanobacteriati</taxon>
        <taxon>Methanobacteriota</taxon>
        <taxon>Stenosarchaea group</taxon>
        <taxon>Methanomicrobia</taxon>
        <taxon>Methanocellales</taxon>
        <taxon>Methanocellaceae</taxon>
        <taxon>Methanocella</taxon>
    </lineage>
</organism>
<feature type="transmembrane region" description="Helical" evidence="1">
    <location>
        <begin position="108"/>
        <end position="132"/>
    </location>
</feature>
<dbReference type="AlphaFoldDB" id="Q0W8Y3"/>
<gene>
    <name evidence="2" type="ORF">LRC127</name>
</gene>
<dbReference type="OrthoDB" id="86287at2157"/>
<dbReference type="STRING" id="351160.LRC127"/>
<dbReference type="PANTHER" id="PTHR43471">
    <property type="entry name" value="ABC TRANSPORTER PERMEASE"/>
    <property type="match status" value="1"/>
</dbReference>
<feature type="transmembrane region" description="Helical" evidence="1">
    <location>
        <begin position="180"/>
        <end position="202"/>
    </location>
</feature>
<dbReference type="EMBL" id="AM114193">
    <property type="protein sequence ID" value="CAJ35143.1"/>
    <property type="molecule type" value="Genomic_DNA"/>
</dbReference>
<feature type="transmembrane region" description="Helical" evidence="1">
    <location>
        <begin position="152"/>
        <end position="173"/>
    </location>
</feature>
<keyword evidence="3" id="KW-1185">Reference proteome</keyword>
<accession>Q0W8Y3</accession>
<dbReference type="eggNOG" id="arCOG02436">
    <property type="taxonomic scope" value="Archaea"/>
</dbReference>
<protein>
    <recommendedName>
        <fullName evidence="4">ABC-type transport system, permease component</fullName>
    </recommendedName>
</protein>